<dbReference type="SUPFAM" id="SSF51316">
    <property type="entry name" value="Mss4-like"/>
    <property type="match status" value="1"/>
</dbReference>
<accession>A0ABV3WKG0</accession>
<reference evidence="6 7" key="1">
    <citation type="submission" date="2024-07" db="EMBL/GenBank/DDBJ databases">
        <title>A survey of Mimosa microsymbionts across Brazilian biomes reveals a high diversity of Paraburkholderia nodulating endemic species, but also that Cupriavidus is common as a symbiont of widespread species.</title>
        <authorList>
            <person name="Rouws L."/>
            <person name="Barauna A."/>
            <person name="Beukes C."/>
            <person name="Rouws J.R.C."/>
            <person name="De Faria S.M."/>
            <person name="Gross E."/>
            <person name="Bueno Dos Reis Junior F."/>
            <person name="Simon M.F."/>
            <person name="Maluk M."/>
            <person name="Odee D.W."/>
            <person name="Kenicer G."/>
            <person name="Young J.P.W."/>
            <person name="Reis V.M."/>
            <person name="Zilli J."/>
            <person name="James E.K."/>
        </authorList>
    </citation>
    <scope>NUCLEOTIDE SEQUENCE [LARGE SCALE GENOMIC DNA]</scope>
    <source>
        <strain evidence="6 7">BR14375</strain>
    </source>
</reference>
<sequence length="163" mass="18751">MPVPYSGNCLCGQIKFELRQEPLTFYVRHCTVCQRRTGGAALPVMWVRRADMHVLEGEPTLLTFDFGHGQRRSKACPRCDTRLWAEPHDQPDLSILRPGTLQNQSEFVPIAHIFTRSKQPWFLIPEGVPTFEGPVSDKAELLRLWRERNTGERTERPTDAVRP</sequence>
<evidence type="ECO:0000313" key="6">
    <source>
        <dbReference type="EMBL" id="MEX3753737.1"/>
    </source>
</evidence>
<organism evidence="6 7">
    <name type="scientific">Paraburkholderia phenoliruptrix</name>
    <dbReference type="NCBI Taxonomy" id="252970"/>
    <lineage>
        <taxon>Bacteria</taxon>
        <taxon>Pseudomonadati</taxon>
        <taxon>Pseudomonadota</taxon>
        <taxon>Betaproteobacteria</taxon>
        <taxon>Burkholderiales</taxon>
        <taxon>Burkholderiaceae</taxon>
        <taxon>Paraburkholderia</taxon>
    </lineage>
</organism>
<evidence type="ECO:0000259" key="5">
    <source>
        <dbReference type="PROSITE" id="PS51891"/>
    </source>
</evidence>
<dbReference type="InterPro" id="IPR011057">
    <property type="entry name" value="Mss4-like_sf"/>
</dbReference>
<keyword evidence="7" id="KW-1185">Reference proteome</keyword>
<dbReference type="PANTHER" id="PTHR33337">
    <property type="entry name" value="GFA DOMAIN-CONTAINING PROTEIN"/>
    <property type="match status" value="1"/>
</dbReference>
<comment type="similarity">
    <text evidence="1">Belongs to the Gfa family.</text>
</comment>
<gene>
    <name evidence="6" type="ORF">AB3X84_27460</name>
</gene>
<dbReference type="Gene3D" id="3.90.1590.10">
    <property type="entry name" value="glutathione-dependent formaldehyde- activating enzyme (gfa)"/>
    <property type="match status" value="1"/>
</dbReference>
<proteinExistence type="inferred from homology"/>
<evidence type="ECO:0000256" key="1">
    <source>
        <dbReference type="ARBA" id="ARBA00005495"/>
    </source>
</evidence>
<keyword evidence="3" id="KW-0862">Zinc</keyword>
<dbReference type="Proteomes" id="UP001558535">
    <property type="component" value="Unassembled WGS sequence"/>
</dbReference>
<dbReference type="RefSeq" id="WP_310111499.1">
    <property type="nucleotide sequence ID" value="NZ_CP168531.1"/>
</dbReference>
<dbReference type="EMBL" id="JBFPKE010000017">
    <property type="protein sequence ID" value="MEX3753737.1"/>
    <property type="molecule type" value="Genomic_DNA"/>
</dbReference>
<dbReference type="Pfam" id="PF04828">
    <property type="entry name" value="GFA"/>
    <property type="match status" value="1"/>
</dbReference>
<dbReference type="PANTHER" id="PTHR33337:SF40">
    <property type="entry name" value="CENP-V_GFA DOMAIN-CONTAINING PROTEIN-RELATED"/>
    <property type="match status" value="1"/>
</dbReference>
<dbReference type="InterPro" id="IPR006913">
    <property type="entry name" value="CENP-V/GFA"/>
</dbReference>
<keyword evidence="4" id="KW-0456">Lyase</keyword>
<evidence type="ECO:0000256" key="2">
    <source>
        <dbReference type="ARBA" id="ARBA00022723"/>
    </source>
</evidence>
<evidence type="ECO:0000256" key="3">
    <source>
        <dbReference type="ARBA" id="ARBA00022833"/>
    </source>
</evidence>
<evidence type="ECO:0000256" key="4">
    <source>
        <dbReference type="ARBA" id="ARBA00023239"/>
    </source>
</evidence>
<evidence type="ECO:0000313" key="7">
    <source>
        <dbReference type="Proteomes" id="UP001558535"/>
    </source>
</evidence>
<feature type="domain" description="CENP-V/GFA" evidence="5">
    <location>
        <begin position="5"/>
        <end position="122"/>
    </location>
</feature>
<keyword evidence="2" id="KW-0479">Metal-binding</keyword>
<name>A0ABV3WKG0_9BURK</name>
<dbReference type="PROSITE" id="PS51891">
    <property type="entry name" value="CENP_V_GFA"/>
    <property type="match status" value="1"/>
</dbReference>
<comment type="caution">
    <text evidence="6">The sequence shown here is derived from an EMBL/GenBank/DDBJ whole genome shotgun (WGS) entry which is preliminary data.</text>
</comment>
<protein>
    <submittedName>
        <fullName evidence="6">GFA family protein</fullName>
    </submittedName>
</protein>